<dbReference type="PANTHER" id="PTHR34615">
    <property type="entry name" value="PX DOMAIN-CONTAINING PROTEIN"/>
    <property type="match status" value="1"/>
</dbReference>
<dbReference type="EMBL" id="DS469769">
    <property type="protein sequence ID" value="EDO33520.1"/>
    <property type="molecule type" value="Genomic_DNA"/>
</dbReference>
<organism evidence="1 2">
    <name type="scientific">Nematostella vectensis</name>
    <name type="common">Starlet sea anemone</name>
    <dbReference type="NCBI Taxonomy" id="45351"/>
    <lineage>
        <taxon>Eukaryota</taxon>
        <taxon>Metazoa</taxon>
        <taxon>Cnidaria</taxon>
        <taxon>Anthozoa</taxon>
        <taxon>Hexacorallia</taxon>
        <taxon>Actiniaria</taxon>
        <taxon>Edwardsiidae</taxon>
        <taxon>Nematostella</taxon>
    </lineage>
</organism>
<dbReference type="PhylomeDB" id="A7SS02"/>
<reference evidence="1 2" key="1">
    <citation type="journal article" date="2007" name="Science">
        <title>Sea anemone genome reveals ancestral eumetazoan gene repertoire and genomic organization.</title>
        <authorList>
            <person name="Putnam N.H."/>
            <person name="Srivastava M."/>
            <person name="Hellsten U."/>
            <person name="Dirks B."/>
            <person name="Chapman J."/>
            <person name="Salamov A."/>
            <person name="Terry A."/>
            <person name="Shapiro H."/>
            <person name="Lindquist E."/>
            <person name="Kapitonov V.V."/>
            <person name="Jurka J."/>
            <person name="Genikhovich G."/>
            <person name="Grigoriev I.V."/>
            <person name="Lucas S.M."/>
            <person name="Steele R.E."/>
            <person name="Finnerty J.R."/>
            <person name="Technau U."/>
            <person name="Martindale M.Q."/>
            <person name="Rokhsar D.S."/>
        </authorList>
    </citation>
    <scope>NUCLEOTIDE SEQUENCE [LARGE SCALE GENOMIC DNA]</scope>
    <source>
        <strain evidence="2">CH2 X CH6</strain>
    </source>
</reference>
<proteinExistence type="predicted"/>
<dbReference type="HOGENOM" id="CLU_984495_0_0_1"/>
<dbReference type="InParanoid" id="A7SS02"/>
<keyword evidence="2" id="KW-1185">Reference proteome</keyword>
<gene>
    <name evidence="1" type="ORF">NEMVEDRAFT_v1g216535</name>
</gene>
<dbReference type="PANTHER" id="PTHR34615:SF1">
    <property type="entry name" value="PX DOMAIN-CONTAINING PROTEIN"/>
    <property type="match status" value="1"/>
</dbReference>
<dbReference type="Proteomes" id="UP000001593">
    <property type="component" value="Unassembled WGS sequence"/>
</dbReference>
<protein>
    <submittedName>
        <fullName evidence="1">Uncharacterized protein</fullName>
    </submittedName>
</protein>
<sequence length="283" mass="32655">MSKNSFKAVQESLLFSLEERIIDKEEFAVLFEEYTPQNLPFCHWDYEEFCLENKDPAECKADFRFEKRDIPLLVDALQMPDTFTCVNGTVCDATEGLCVVLKRFAYPCRLSDMISIFGRSVPELSMICNEVTEWIYNAHHHRTTEWNNFILSPNSLQTYADAIHNKAFKNKQFQKEDNKYLNVTEKDTFHVDKVSQCAVKSLKDDSLLSFNFKKERSNDGKYLCEVLRTDRYINWKNYTDNAGYQHFNAKVECSSGGGGSELDLTLLEGGGPKFARSGETRLE</sequence>
<accession>A7SS02</accession>
<evidence type="ECO:0000313" key="2">
    <source>
        <dbReference type="Proteomes" id="UP000001593"/>
    </source>
</evidence>
<evidence type="ECO:0000313" key="1">
    <source>
        <dbReference type="EMBL" id="EDO33520.1"/>
    </source>
</evidence>
<name>A7SS02_NEMVE</name>
<dbReference type="AlphaFoldDB" id="A7SS02"/>